<keyword evidence="14 20" id="KW-0472">Membrane</keyword>
<dbReference type="InterPro" id="IPR002060">
    <property type="entry name" value="Squ/phyt_synthse"/>
</dbReference>
<dbReference type="SFLD" id="SFLDS00005">
    <property type="entry name" value="Isoprenoid_Synthase_Type_I"/>
    <property type="match status" value="1"/>
</dbReference>
<keyword evidence="12" id="KW-0125">Carotenoid biosynthesis</keyword>
<dbReference type="EMBL" id="CP144091">
    <property type="protein sequence ID" value="WWD09933.1"/>
    <property type="molecule type" value="Genomic_DNA"/>
</dbReference>
<evidence type="ECO:0000256" key="20">
    <source>
        <dbReference type="SAM" id="Phobius"/>
    </source>
</evidence>
<comment type="catalytic activity">
    <reaction evidence="1">
        <text>2 (2E,6E,10E)-geranylgeranyl diphosphate = 15-cis-phytoene + 2 diphosphate</text>
        <dbReference type="Rhea" id="RHEA:34475"/>
        <dbReference type="ChEBI" id="CHEBI:27787"/>
        <dbReference type="ChEBI" id="CHEBI:33019"/>
        <dbReference type="ChEBI" id="CHEBI:58756"/>
        <dbReference type="EC" id="2.5.1.32"/>
    </reaction>
</comment>
<evidence type="ECO:0000256" key="8">
    <source>
        <dbReference type="ARBA" id="ARBA00012396"/>
    </source>
</evidence>
<evidence type="ECO:0000256" key="17">
    <source>
        <dbReference type="ARBA" id="ARBA00029313"/>
    </source>
</evidence>
<evidence type="ECO:0000256" key="3">
    <source>
        <dbReference type="ARBA" id="ARBA00005089"/>
    </source>
</evidence>
<evidence type="ECO:0000256" key="13">
    <source>
        <dbReference type="ARBA" id="ARBA00022989"/>
    </source>
</evidence>
<keyword evidence="11 20" id="KW-0812">Transmembrane</keyword>
<evidence type="ECO:0000256" key="1">
    <source>
        <dbReference type="ARBA" id="ARBA00001805"/>
    </source>
</evidence>
<feature type="compositionally biased region" description="Basic and acidic residues" evidence="19">
    <location>
        <begin position="116"/>
        <end position="129"/>
    </location>
</feature>
<protein>
    <recommendedName>
        <fullName evidence="9">Bifunctional lycopene cyclase/phytoene synthase</fullName>
        <ecNumber evidence="8">2.5.1.32</ecNumber>
        <ecNumber evidence="7">5.5.1.19</ecNumber>
    </recommendedName>
</protein>
<keyword evidence="16" id="KW-0511">Multifunctional enzyme</keyword>
<comment type="pathway">
    <text evidence="3">Carotenoid biosynthesis; beta-carotene biosynthesis.</text>
</comment>
<evidence type="ECO:0000256" key="2">
    <source>
        <dbReference type="ARBA" id="ARBA00004141"/>
    </source>
</evidence>
<evidence type="ECO:0000313" key="23">
    <source>
        <dbReference type="Proteomes" id="UP001358614"/>
    </source>
</evidence>
<evidence type="ECO:0000256" key="12">
    <source>
        <dbReference type="ARBA" id="ARBA00022746"/>
    </source>
</evidence>
<organism evidence="22 23">
    <name type="scientific">Kwoniella europaea PYCC6329</name>
    <dbReference type="NCBI Taxonomy" id="1423913"/>
    <lineage>
        <taxon>Eukaryota</taxon>
        <taxon>Fungi</taxon>
        <taxon>Dikarya</taxon>
        <taxon>Basidiomycota</taxon>
        <taxon>Agaricomycotina</taxon>
        <taxon>Tremellomycetes</taxon>
        <taxon>Tremellales</taxon>
        <taxon>Cryptococcaceae</taxon>
        <taxon>Kwoniella</taxon>
    </lineage>
</organism>
<comment type="similarity">
    <text evidence="5">In the N-terminal section; belongs to the lycopene beta-cyclase family.</text>
</comment>
<evidence type="ECO:0000256" key="10">
    <source>
        <dbReference type="ARBA" id="ARBA00022679"/>
    </source>
</evidence>
<sequence length="706" mass="80360">MFTYIQIHLYFIIPPIILLGLIYHPLIGRREILKFLWLGFMATVWTTPWDNYILSQGGWSYPPNSIIGKIYHVPIEEHMFFILQPILVILLHSIFTHGRLLSFDVDVDQIPNDTKPLSEKSEIDRKGEGQEDQSTEKTQLSPLWSERHEEHTLIQTLPRRPIPSLLWMISSLIGLRLVQQTNLYNTIDYGMKQHMFYLSWILVWITPVISFLTYLGARCTWRDWLSICVGSGWLWIVDTIALRSRSWSISEGSTLGVELWKGLPIEEAIFFFLTTYLIVLSSSLISHLHTLLLLTPDLPPCPPFNPVAHIKLLARVAFTPPKIDRRILVGLKEAEKTLKKGSKSFEVAKLAFGREMRIGLVVIYAWCRVTDNLIDEPFSVNTGSDQNDPSSTSLDEARHKILKSIRSHLQLTNQLQTRYPAQPYSLQEVDQELDDIPNLTPEDRSAFHLFSLIIPRLTPIDPFLELCDGYSTDLKFPSKPLSTISQAHEDKLTDHLPIKTREDLMEYADNVAGSIAGAICHLSWSILDSNTTLPVKEYDRVRTTHKGPGPSQDGSKERSNQCSDGGDSRNEIIRSARLMGCSLQLVNISRDIIKDGLISRLYIPISWFQTPSEIIKILFSPPSQPTSTKSYTERLLDLADSLRDQSLSSIEALPRTTRGGVRTMVVSYYEIANAIRKNEGEVDEYGIKVGKWRRIGRAARAMWLGA</sequence>
<accession>A0AAX4KW19</accession>
<dbReference type="AlphaFoldDB" id="A0AAX4KW19"/>
<evidence type="ECO:0000256" key="4">
    <source>
        <dbReference type="ARBA" id="ARBA00005172"/>
    </source>
</evidence>
<evidence type="ECO:0000313" key="22">
    <source>
        <dbReference type="EMBL" id="WWD09933.1"/>
    </source>
</evidence>
<feature type="domain" description="Lycopene cyclase" evidence="21">
    <location>
        <begin position="11"/>
        <end position="95"/>
    </location>
</feature>
<keyword evidence="10" id="KW-0808">Transferase</keyword>
<feature type="domain" description="Lycopene cyclase" evidence="21">
    <location>
        <begin position="196"/>
        <end position="280"/>
    </location>
</feature>
<dbReference type="GO" id="GO:0016117">
    <property type="term" value="P:carotenoid biosynthetic process"/>
    <property type="evidence" value="ECO:0007669"/>
    <property type="project" value="UniProtKB-KW"/>
</dbReference>
<feature type="transmembrane region" description="Helical" evidence="20">
    <location>
        <begin position="35"/>
        <end position="54"/>
    </location>
</feature>
<proteinExistence type="inferred from homology"/>
<dbReference type="InterPro" id="IPR008949">
    <property type="entry name" value="Isoprenoid_synthase_dom_sf"/>
</dbReference>
<dbReference type="InterPro" id="IPR017825">
    <property type="entry name" value="Lycopene_cyclase_dom"/>
</dbReference>
<evidence type="ECO:0000259" key="21">
    <source>
        <dbReference type="Pfam" id="PF18916"/>
    </source>
</evidence>
<dbReference type="GO" id="GO:0016765">
    <property type="term" value="F:transferase activity, transferring alkyl or aryl (other than methyl) groups"/>
    <property type="evidence" value="ECO:0007669"/>
    <property type="project" value="InterPro"/>
</dbReference>
<dbReference type="EC" id="2.5.1.32" evidence="8"/>
<dbReference type="Pfam" id="PF18916">
    <property type="entry name" value="Lycopene_cyc"/>
    <property type="match status" value="2"/>
</dbReference>
<dbReference type="KEGG" id="ker:91106864"/>
<dbReference type="PROSITE" id="PS01045">
    <property type="entry name" value="SQUALEN_PHYTOEN_SYN_2"/>
    <property type="match status" value="1"/>
</dbReference>
<dbReference type="RefSeq" id="XP_066087900.1">
    <property type="nucleotide sequence ID" value="XM_066231803.1"/>
</dbReference>
<dbReference type="Proteomes" id="UP001358614">
    <property type="component" value="Chromosome 3"/>
</dbReference>
<feature type="transmembrane region" description="Helical" evidence="20">
    <location>
        <begin position="6"/>
        <end position="23"/>
    </location>
</feature>
<keyword evidence="15" id="KW-0413">Isomerase</keyword>
<dbReference type="GO" id="GO:0045436">
    <property type="term" value="F:lycopene beta cyclase activity"/>
    <property type="evidence" value="ECO:0007669"/>
    <property type="project" value="UniProtKB-ARBA"/>
</dbReference>
<feature type="transmembrane region" description="Helical" evidence="20">
    <location>
        <begin position="196"/>
        <end position="217"/>
    </location>
</feature>
<name>A0AAX4KW19_9TREE</name>
<keyword evidence="13 20" id="KW-1133">Transmembrane helix</keyword>
<evidence type="ECO:0000256" key="14">
    <source>
        <dbReference type="ARBA" id="ARBA00023136"/>
    </source>
</evidence>
<comment type="catalytic activity">
    <reaction evidence="17">
        <text>gamma-carotene = all-trans-beta-carotene</text>
        <dbReference type="Rhea" id="RHEA:32239"/>
        <dbReference type="ChEBI" id="CHEBI:17579"/>
        <dbReference type="ChEBI" id="CHEBI:27740"/>
        <dbReference type="EC" id="5.5.1.19"/>
    </reaction>
</comment>
<feature type="region of interest" description="Disordered" evidence="19">
    <location>
        <begin position="114"/>
        <end position="141"/>
    </location>
</feature>
<evidence type="ECO:0000256" key="7">
    <source>
        <dbReference type="ARBA" id="ARBA00012242"/>
    </source>
</evidence>
<dbReference type="GO" id="GO:0016020">
    <property type="term" value="C:membrane"/>
    <property type="evidence" value="ECO:0007669"/>
    <property type="project" value="UniProtKB-SubCell"/>
</dbReference>
<evidence type="ECO:0000256" key="5">
    <source>
        <dbReference type="ARBA" id="ARBA00008247"/>
    </source>
</evidence>
<comment type="subcellular location">
    <subcellularLocation>
        <location evidence="2">Membrane</location>
        <topology evidence="2">Multi-pass membrane protein</topology>
    </subcellularLocation>
</comment>
<dbReference type="GeneID" id="91106864"/>
<evidence type="ECO:0000256" key="11">
    <source>
        <dbReference type="ARBA" id="ARBA00022692"/>
    </source>
</evidence>
<dbReference type="PANTHER" id="PTHR31480">
    <property type="entry name" value="BIFUNCTIONAL LYCOPENE CYCLASE/PHYTOENE SYNTHASE"/>
    <property type="match status" value="1"/>
</dbReference>
<comment type="similarity">
    <text evidence="6">In the C-terminal section; belongs to the phytoene/squalene synthase family.</text>
</comment>
<evidence type="ECO:0000256" key="19">
    <source>
        <dbReference type="SAM" id="MobiDB-lite"/>
    </source>
</evidence>
<evidence type="ECO:0000256" key="18">
    <source>
        <dbReference type="ARBA" id="ARBA00029335"/>
    </source>
</evidence>
<keyword evidence="23" id="KW-1185">Reference proteome</keyword>
<gene>
    <name evidence="22" type="ORF">V865_008063</name>
</gene>
<dbReference type="InterPro" id="IPR019845">
    <property type="entry name" value="Squalene/phytoene_synthase_CS"/>
</dbReference>
<dbReference type="EC" id="5.5.1.19" evidence="7"/>
<comment type="catalytic activity">
    <reaction evidence="18">
        <text>all-trans-lycopene = gamma-carotene</text>
        <dbReference type="Rhea" id="RHEA:32219"/>
        <dbReference type="ChEBI" id="CHEBI:15948"/>
        <dbReference type="ChEBI" id="CHEBI:27740"/>
        <dbReference type="EC" id="5.5.1.19"/>
    </reaction>
</comment>
<dbReference type="Pfam" id="PF00494">
    <property type="entry name" value="SQS_PSY"/>
    <property type="match status" value="1"/>
</dbReference>
<comment type="pathway">
    <text evidence="4">Carotenoid biosynthesis; phytoene biosynthesis; all-trans-phytoene from geranylgeranyl diphosphate: step 1/1.</text>
</comment>
<dbReference type="GO" id="GO:0016872">
    <property type="term" value="F:intramolecular lyase activity"/>
    <property type="evidence" value="ECO:0007669"/>
    <property type="project" value="InterPro"/>
</dbReference>
<feature type="region of interest" description="Disordered" evidence="19">
    <location>
        <begin position="542"/>
        <end position="567"/>
    </location>
</feature>
<dbReference type="NCBIfam" id="TIGR03462">
    <property type="entry name" value="CarR_dom_SF"/>
    <property type="match status" value="2"/>
</dbReference>
<reference evidence="22 23" key="1">
    <citation type="submission" date="2024-01" db="EMBL/GenBank/DDBJ databases">
        <title>Comparative genomics of Cryptococcus and Kwoniella reveals pathogenesis evolution and contrasting modes of karyotype evolution via chromosome fusion or intercentromeric recombination.</title>
        <authorList>
            <person name="Coelho M.A."/>
            <person name="David-Palma M."/>
            <person name="Shea T."/>
            <person name="Bowers K."/>
            <person name="McGinley-Smith S."/>
            <person name="Mohammad A.W."/>
            <person name="Gnirke A."/>
            <person name="Yurkov A.M."/>
            <person name="Nowrousian M."/>
            <person name="Sun S."/>
            <person name="Cuomo C.A."/>
            <person name="Heitman J."/>
        </authorList>
    </citation>
    <scope>NUCLEOTIDE SEQUENCE [LARGE SCALE GENOMIC DNA]</scope>
    <source>
        <strain evidence="22 23">PYCC6329</strain>
    </source>
</reference>
<evidence type="ECO:0000256" key="16">
    <source>
        <dbReference type="ARBA" id="ARBA00023268"/>
    </source>
</evidence>
<dbReference type="SUPFAM" id="SSF48576">
    <property type="entry name" value="Terpenoid synthases"/>
    <property type="match status" value="1"/>
</dbReference>
<evidence type="ECO:0000256" key="15">
    <source>
        <dbReference type="ARBA" id="ARBA00023235"/>
    </source>
</evidence>
<feature type="transmembrane region" description="Helical" evidence="20">
    <location>
        <begin position="78"/>
        <end position="95"/>
    </location>
</feature>
<dbReference type="SFLD" id="SFLDG01018">
    <property type="entry name" value="Squalene/Phytoene_Synthase_Lik"/>
    <property type="match status" value="1"/>
</dbReference>
<dbReference type="Gene3D" id="1.10.600.10">
    <property type="entry name" value="Farnesyl Diphosphate Synthase"/>
    <property type="match status" value="1"/>
</dbReference>
<evidence type="ECO:0000256" key="6">
    <source>
        <dbReference type="ARBA" id="ARBA00008406"/>
    </source>
</evidence>
<evidence type="ECO:0000256" key="9">
    <source>
        <dbReference type="ARBA" id="ARBA00018909"/>
    </source>
</evidence>